<evidence type="ECO:0000256" key="3">
    <source>
        <dbReference type="ARBA" id="ARBA00022737"/>
    </source>
</evidence>
<reference evidence="6 7" key="1">
    <citation type="submission" date="2014-07" db="EMBL/GenBank/DDBJ databases">
        <title>Draft Genome Sequence of Gephyronic Acid Producer, Cystobacter violaceus Strain Cb vi76.</title>
        <authorList>
            <person name="Stevens D.C."/>
            <person name="Young J."/>
            <person name="Carmichael R."/>
            <person name="Tan J."/>
            <person name="Taylor R.E."/>
        </authorList>
    </citation>
    <scope>NUCLEOTIDE SEQUENCE [LARGE SCALE GENOMIC DNA]</scope>
    <source>
        <strain evidence="6 7">Cb vi76</strain>
    </source>
</reference>
<dbReference type="EMBL" id="JPMI01000166">
    <property type="protein sequence ID" value="KFA90987.1"/>
    <property type="molecule type" value="Genomic_DNA"/>
</dbReference>
<proteinExistence type="inferred from homology"/>
<keyword evidence="4 6" id="KW-0012">Acyltransferase</keyword>
<dbReference type="AlphaFoldDB" id="A0A084SRA2"/>
<dbReference type="Proteomes" id="UP000028547">
    <property type="component" value="Unassembled WGS sequence"/>
</dbReference>
<feature type="region of interest" description="Disordered" evidence="5">
    <location>
        <begin position="203"/>
        <end position="224"/>
    </location>
</feature>
<keyword evidence="3" id="KW-0677">Repeat</keyword>
<organism evidence="6 7">
    <name type="scientific">Archangium violaceum Cb vi76</name>
    <dbReference type="NCBI Taxonomy" id="1406225"/>
    <lineage>
        <taxon>Bacteria</taxon>
        <taxon>Pseudomonadati</taxon>
        <taxon>Myxococcota</taxon>
        <taxon>Myxococcia</taxon>
        <taxon>Myxococcales</taxon>
        <taxon>Cystobacterineae</taxon>
        <taxon>Archangiaceae</taxon>
        <taxon>Archangium</taxon>
    </lineage>
</organism>
<dbReference type="CDD" id="cd04647">
    <property type="entry name" value="LbH_MAT_like"/>
    <property type="match status" value="1"/>
</dbReference>
<evidence type="ECO:0000256" key="4">
    <source>
        <dbReference type="ARBA" id="ARBA00023315"/>
    </source>
</evidence>
<dbReference type="PROSITE" id="PS00101">
    <property type="entry name" value="HEXAPEP_TRANSFERASES"/>
    <property type="match status" value="1"/>
</dbReference>
<comment type="caution">
    <text evidence="6">The sequence shown here is derived from an EMBL/GenBank/DDBJ whole genome shotgun (WGS) entry which is preliminary data.</text>
</comment>
<sequence length="224" mass="24284">MDDLDARRREQHKQRLSWMPWLYFTLKPRHRAWAEAWQKEVQDQLRELETVEIAEGCFISPDAHLFAEPGRPIRIIGPGVSIAANAFVHGPVVLEAGVSLNARVSLDGGASGIHIGEGSRIATGATLYAFDHGLAPDRAVREQPVTSRGIVLGKDVWVGANAGITDGVRLGDHAVVGMGAVVTRDVPPWAIVAGVPARVIGDRRERRRSGTPSASWSPPDDSEQ</sequence>
<name>A0A084SRA2_9BACT</name>
<protein>
    <submittedName>
        <fullName evidence="6">Acyltransferase</fullName>
    </submittedName>
</protein>
<dbReference type="PANTHER" id="PTHR23416:SF23">
    <property type="entry name" value="ACETYLTRANSFERASE C18B11.09C-RELATED"/>
    <property type="match status" value="1"/>
</dbReference>
<dbReference type="SUPFAM" id="SSF51161">
    <property type="entry name" value="Trimeric LpxA-like enzymes"/>
    <property type="match status" value="1"/>
</dbReference>
<dbReference type="InterPro" id="IPR051159">
    <property type="entry name" value="Hexapeptide_acetyltransf"/>
</dbReference>
<dbReference type="GO" id="GO:0005829">
    <property type="term" value="C:cytosol"/>
    <property type="evidence" value="ECO:0007669"/>
    <property type="project" value="TreeGrafter"/>
</dbReference>
<evidence type="ECO:0000313" key="7">
    <source>
        <dbReference type="Proteomes" id="UP000028547"/>
    </source>
</evidence>
<keyword evidence="2 6" id="KW-0808">Transferase</keyword>
<dbReference type="GO" id="GO:0008374">
    <property type="term" value="F:O-acyltransferase activity"/>
    <property type="evidence" value="ECO:0007669"/>
    <property type="project" value="TreeGrafter"/>
</dbReference>
<dbReference type="Pfam" id="PF14602">
    <property type="entry name" value="Hexapep_2"/>
    <property type="match status" value="1"/>
</dbReference>
<dbReference type="InterPro" id="IPR018357">
    <property type="entry name" value="Hexapep_transf_CS"/>
</dbReference>
<dbReference type="Gene3D" id="2.160.10.10">
    <property type="entry name" value="Hexapeptide repeat proteins"/>
    <property type="match status" value="1"/>
</dbReference>
<evidence type="ECO:0000256" key="2">
    <source>
        <dbReference type="ARBA" id="ARBA00022679"/>
    </source>
</evidence>
<gene>
    <name evidence="6" type="ORF">Q664_25050</name>
</gene>
<dbReference type="InterPro" id="IPR011004">
    <property type="entry name" value="Trimer_LpxA-like_sf"/>
</dbReference>
<dbReference type="InterPro" id="IPR001451">
    <property type="entry name" value="Hexapep"/>
</dbReference>
<evidence type="ECO:0000256" key="5">
    <source>
        <dbReference type="SAM" id="MobiDB-lite"/>
    </source>
</evidence>
<evidence type="ECO:0000313" key="6">
    <source>
        <dbReference type="EMBL" id="KFA90987.1"/>
    </source>
</evidence>
<accession>A0A084SRA2</accession>
<evidence type="ECO:0000256" key="1">
    <source>
        <dbReference type="ARBA" id="ARBA00007274"/>
    </source>
</evidence>
<dbReference type="PANTHER" id="PTHR23416">
    <property type="entry name" value="SIALIC ACID SYNTHASE-RELATED"/>
    <property type="match status" value="1"/>
</dbReference>
<comment type="similarity">
    <text evidence="1">Belongs to the transferase hexapeptide repeat family.</text>
</comment>